<name>A0A928BUQ6_XYLRU</name>
<evidence type="ECO:0008006" key="4">
    <source>
        <dbReference type="Google" id="ProtNLM"/>
    </source>
</evidence>
<evidence type="ECO:0000313" key="2">
    <source>
        <dbReference type="EMBL" id="MBE6267011.1"/>
    </source>
</evidence>
<gene>
    <name evidence="2" type="ORF">E7102_11215</name>
</gene>
<evidence type="ECO:0000256" key="1">
    <source>
        <dbReference type="SAM" id="MobiDB-lite"/>
    </source>
</evidence>
<protein>
    <recommendedName>
        <fullName evidence="4">DUF3987 domain-containing protein</fullName>
    </recommendedName>
</protein>
<evidence type="ECO:0000313" key="3">
    <source>
        <dbReference type="Proteomes" id="UP000763088"/>
    </source>
</evidence>
<dbReference type="AlphaFoldDB" id="A0A928BUQ6"/>
<sequence length="472" mass="55604">MTDRITESMARPLIEIQMEEAGREIEKLMDVYPCLREVCRGLKVGAYPAALFTSATFLGTLMTRCTYRYYGKRGQLCRLNYGTYVIGDPGTGKSFVTLLYNLLAGPIIKESDKGRKDMNNYRRRYKRWDDNGRKGDGPQKPKPLIRTHPARTSNKVFIEDMINAVDIVDGEPMHLHQLSFDTELDNAIRMQGEHWNDKRFLEMKSFHNEEDGMFYSNVDSVCETFNVFWNYVYTGTPFALRHKVNGANINDGLSTRLAVIPMPPSNFKMLERETLDDDLKEPEEYKTLRMWAERLDKTHGELPVKELEEECYDWTKDRMEDAEYDNSKSDELMCKRVGYYGMNVSIPFVIMRHWDEWQEHGTISIDKTDRWFCRLIMKIQFACQRHYFGRFWDVYYEHEHDQFAVVKKNVRHSHLTKERFALLPEVFTKADMVNILKVTQSNADKMVTRWQQEGYLKPKGNTVYEKVLLDLF</sequence>
<organism evidence="2 3">
    <name type="scientific">Xylanibacter ruminicola</name>
    <name type="common">Prevotella ruminicola</name>
    <dbReference type="NCBI Taxonomy" id="839"/>
    <lineage>
        <taxon>Bacteria</taxon>
        <taxon>Pseudomonadati</taxon>
        <taxon>Bacteroidota</taxon>
        <taxon>Bacteroidia</taxon>
        <taxon>Bacteroidales</taxon>
        <taxon>Prevotellaceae</taxon>
        <taxon>Xylanibacter</taxon>
    </lineage>
</organism>
<dbReference type="EMBL" id="SUYD01000014">
    <property type="protein sequence ID" value="MBE6267011.1"/>
    <property type="molecule type" value="Genomic_DNA"/>
</dbReference>
<comment type="caution">
    <text evidence="2">The sequence shown here is derived from an EMBL/GenBank/DDBJ whole genome shotgun (WGS) entry which is preliminary data.</text>
</comment>
<feature type="compositionally biased region" description="Basic and acidic residues" evidence="1">
    <location>
        <begin position="127"/>
        <end position="139"/>
    </location>
</feature>
<proteinExistence type="predicted"/>
<reference evidence="2" key="1">
    <citation type="submission" date="2019-04" db="EMBL/GenBank/DDBJ databases">
        <title>Evolution of Biomass-Degrading Anaerobic Consortia Revealed by Metagenomics.</title>
        <authorList>
            <person name="Peng X."/>
        </authorList>
    </citation>
    <scope>NUCLEOTIDE SEQUENCE</scope>
    <source>
        <strain evidence="2">SIG141</strain>
    </source>
</reference>
<feature type="region of interest" description="Disordered" evidence="1">
    <location>
        <begin position="127"/>
        <end position="148"/>
    </location>
</feature>
<dbReference type="Proteomes" id="UP000763088">
    <property type="component" value="Unassembled WGS sequence"/>
</dbReference>
<accession>A0A928BUQ6</accession>